<name>C9L801_BLAHA</name>
<sequence length="89" mass="10494">MIKISISESDNLTVNYNEKNNTYNIEISKDDNDYIKREDIVNLIEHYRKGWQKIFAEENCAVTRDGMERFLNIFTNKVNTIGSKEEVKT</sequence>
<dbReference type="EMBL" id="ABYU02000016">
    <property type="protein sequence ID" value="EEX21896.1"/>
    <property type="molecule type" value="Genomic_DNA"/>
</dbReference>
<keyword evidence="2" id="KW-1185">Reference proteome</keyword>
<proteinExistence type="predicted"/>
<protein>
    <submittedName>
        <fullName evidence="1">Uncharacterized protein</fullName>
    </submittedName>
</protein>
<dbReference type="AlphaFoldDB" id="C9L801"/>
<evidence type="ECO:0000313" key="1">
    <source>
        <dbReference type="EMBL" id="EEX21896.1"/>
    </source>
</evidence>
<comment type="caution">
    <text evidence="1">The sequence shown here is derived from an EMBL/GenBank/DDBJ whole genome shotgun (WGS) entry which is preliminary data.</text>
</comment>
<accession>C9L801</accession>
<dbReference type="RefSeq" id="WP_003020809.1">
    <property type="nucleotide sequence ID" value="NZ_CP022413.2"/>
</dbReference>
<organism evidence="1 2">
    <name type="scientific">Blautia hansenii DSM 20583</name>
    <dbReference type="NCBI Taxonomy" id="537007"/>
    <lineage>
        <taxon>Bacteria</taxon>
        <taxon>Bacillati</taxon>
        <taxon>Bacillota</taxon>
        <taxon>Clostridia</taxon>
        <taxon>Lachnospirales</taxon>
        <taxon>Lachnospiraceae</taxon>
        <taxon>Blautia</taxon>
    </lineage>
</organism>
<gene>
    <name evidence="1" type="ORF">BLAHAN_05524</name>
</gene>
<reference evidence="1" key="1">
    <citation type="submission" date="2009-09" db="EMBL/GenBank/DDBJ databases">
        <authorList>
            <person name="Weinstock G."/>
            <person name="Sodergren E."/>
            <person name="Clifton S."/>
            <person name="Fulton L."/>
            <person name="Fulton B."/>
            <person name="Courtney L."/>
            <person name="Fronick C."/>
            <person name="Harrison M."/>
            <person name="Strong C."/>
            <person name="Farmer C."/>
            <person name="Delahaunty K."/>
            <person name="Markovic C."/>
            <person name="Hall O."/>
            <person name="Minx P."/>
            <person name="Tomlinson C."/>
            <person name="Mitreva M."/>
            <person name="Nelson J."/>
            <person name="Hou S."/>
            <person name="Wollam A."/>
            <person name="Pepin K.H."/>
            <person name="Johnson M."/>
            <person name="Bhonagiri V."/>
            <person name="Nash W.E."/>
            <person name="Warren W."/>
            <person name="Chinwalla A."/>
            <person name="Mardis E.R."/>
            <person name="Wilson R.K."/>
        </authorList>
    </citation>
    <scope>NUCLEOTIDE SEQUENCE [LARGE SCALE GENOMIC DNA]</scope>
    <source>
        <strain evidence="1">DSM 20583</strain>
    </source>
</reference>
<dbReference type="HOGENOM" id="CLU_2448717_0_0_9"/>
<dbReference type="STRING" id="537007.BLAHAN_05524"/>
<evidence type="ECO:0000313" key="2">
    <source>
        <dbReference type="Proteomes" id="UP000003755"/>
    </source>
</evidence>
<dbReference type="KEGG" id="bhan:CGC63_09140"/>
<dbReference type="Proteomes" id="UP000003755">
    <property type="component" value="Unassembled WGS sequence"/>
</dbReference>